<dbReference type="EMBL" id="JACYTR010000041">
    <property type="protein sequence ID" value="MBD8527134.1"/>
    <property type="molecule type" value="Genomic_DNA"/>
</dbReference>
<feature type="transmembrane region" description="Helical" evidence="1">
    <location>
        <begin position="436"/>
        <end position="453"/>
    </location>
</feature>
<protein>
    <recommendedName>
        <fullName evidence="4">YfhO family protein</fullName>
    </recommendedName>
</protein>
<keyword evidence="3" id="KW-1185">Reference proteome</keyword>
<feature type="transmembrane region" description="Helical" evidence="1">
    <location>
        <begin position="233"/>
        <end position="255"/>
    </location>
</feature>
<feature type="transmembrane region" description="Helical" evidence="1">
    <location>
        <begin position="205"/>
        <end position="221"/>
    </location>
</feature>
<evidence type="ECO:0000313" key="3">
    <source>
        <dbReference type="Proteomes" id="UP000613768"/>
    </source>
</evidence>
<dbReference type="PANTHER" id="PTHR38454">
    <property type="entry name" value="INTEGRAL MEMBRANE PROTEIN-RELATED"/>
    <property type="match status" value="1"/>
</dbReference>
<evidence type="ECO:0008006" key="4">
    <source>
        <dbReference type="Google" id="ProtNLM"/>
    </source>
</evidence>
<keyword evidence="1" id="KW-0472">Membrane</keyword>
<sequence>MLTTSDQRGYLAYSSLLVAFATPLLLLLPFLWDGSSSFLLFQDAQDQTYAWWQKLAHGWNAGYLPLWDANIYSGRSFAGEIQASVYYPLTWLWLVLFAQDGSMPRLAIELSIVLHFSIASSTMWCLLRHWKFAPAAALFGALSFALMGPVAERAAAQPNIFFGLCWLPLAVQFASLHVESGRTRFALAAGAVIGLQVLSGHAQPAIHTALLCGVLCSYFHWRREPTHYQRLRAIARSGAPMIAALVLVALPQLLLSMEYLSDAYRWVGPDPIGPGESVPYRIFSRDFSVAPMQLWSLIDPWRVRWIDNNTLHLSVLGLLMIAMISARKTWRERLKQLLPHWPWMLVVSVFALLAMLGHLTPLAHILRKLPVLGQIRQLGRYAILFQFCFCVFAVAAFTVLQQSVVEGRRQAAAIVALMATGVLASSLYLAGGLSKSSIFTLLLALATLATLLNTFLRRRLFAPMALAALLCSAWLYRPLTLPAAGSSPLPEQAFAELTVLAPVLADYGQARIILDESTGLPKNYADAHSMQSRLGHSATMYRPYFDFLAIDWSLNSEINDLLNMRYVLTRNELDLPLLGRDEARKLNLYQRPSAYPRLFLASRYGDAAHSAPESLTLEHYDDHRIEFRFSLTNADTVVVSELTYPGWCAFLNDQPTAIHNAVLGGREIPLRAIKAPPGDHRLRFEYRPFAARIGGCS</sequence>
<keyword evidence="1" id="KW-1133">Transmembrane helix</keyword>
<feature type="transmembrane region" description="Helical" evidence="1">
    <location>
        <begin position="106"/>
        <end position="127"/>
    </location>
</feature>
<reference evidence="2 3" key="1">
    <citation type="submission" date="2020-09" db="EMBL/GenBank/DDBJ databases">
        <title>Pseudoxanthomonas sp. CAU 1598 isolated from sand of Yaerae Beach.</title>
        <authorList>
            <person name="Kim W."/>
        </authorList>
    </citation>
    <scope>NUCLEOTIDE SEQUENCE [LARGE SCALE GENOMIC DNA]</scope>
    <source>
        <strain evidence="2 3">CAU 1598</strain>
    </source>
</reference>
<dbReference type="AlphaFoldDB" id="A0AAW3ZNL9"/>
<dbReference type="RefSeq" id="WP_192030556.1">
    <property type="nucleotide sequence ID" value="NZ_JACYTR010000041.1"/>
</dbReference>
<name>A0AAW3ZNL9_9GAMM</name>
<feature type="transmembrane region" description="Helical" evidence="1">
    <location>
        <begin position="378"/>
        <end position="400"/>
    </location>
</feature>
<dbReference type="PANTHER" id="PTHR38454:SF1">
    <property type="entry name" value="INTEGRAL MEMBRANE PROTEIN"/>
    <property type="match status" value="1"/>
</dbReference>
<comment type="caution">
    <text evidence="2">The sequence shown here is derived from an EMBL/GenBank/DDBJ whole genome shotgun (WGS) entry which is preliminary data.</text>
</comment>
<evidence type="ECO:0000313" key="2">
    <source>
        <dbReference type="EMBL" id="MBD8527134.1"/>
    </source>
</evidence>
<dbReference type="Proteomes" id="UP000613768">
    <property type="component" value="Unassembled WGS sequence"/>
</dbReference>
<keyword evidence="1" id="KW-0812">Transmembrane</keyword>
<proteinExistence type="predicted"/>
<feature type="transmembrane region" description="Helical" evidence="1">
    <location>
        <begin position="412"/>
        <end position="430"/>
    </location>
</feature>
<accession>A0AAW3ZNL9</accession>
<feature type="transmembrane region" description="Helical" evidence="1">
    <location>
        <begin position="132"/>
        <end position="150"/>
    </location>
</feature>
<dbReference type="InterPro" id="IPR018580">
    <property type="entry name" value="Uncharacterised_YfhO"/>
</dbReference>
<gene>
    <name evidence="2" type="ORF">IFO71_15435</name>
</gene>
<organism evidence="2 3">
    <name type="scientific">Pseudomarimonas arenosa</name>
    <dbReference type="NCBI Taxonomy" id="2774145"/>
    <lineage>
        <taxon>Bacteria</taxon>
        <taxon>Pseudomonadati</taxon>
        <taxon>Pseudomonadota</taxon>
        <taxon>Gammaproteobacteria</taxon>
        <taxon>Lysobacterales</taxon>
        <taxon>Lysobacteraceae</taxon>
        <taxon>Pseudomarimonas</taxon>
    </lineage>
</organism>
<evidence type="ECO:0000256" key="1">
    <source>
        <dbReference type="SAM" id="Phobius"/>
    </source>
</evidence>
<feature type="transmembrane region" description="Helical" evidence="1">
    <location>
        <begin position="342"/>
        <end position="366"/>
    </location>
</feature>
<feature type="transmembrane region" description="Helical" evidence="1">
    <location>
        <begin position="12"/>
        <end position="32"/>
    </location>
</feature>